<proteinExistence type="predicted"/>
<dbReference type="EMBL" id="LR796384">
    <property type="protein sequence ID" value="CAB4140925.1"/>
    <property type="molecule type" value="Genomic_DNA"/>
</dbReference>
<accession>A0A6J5M1V9</accession>
<sequence>MDEIQKAESLQAELLKQPQVKIDTRHLIHGQMYARTILVPANTVVVGALTNLDNICIVNGDITVTTDLGVMRLTGYHILPAEKGYKRIGLAHADTVWTTIIHTNGKTVDEIELEMTSEAHLLQTRQNLISSPEN</sequence>
<reference evidence="1" key="1">
    <citation type="submission" date="2020-04" db="EMBL/GenBank/DDBJ databases">
        <authorList>
            <person name="Chiriac C."/>
            <person name="Salcher M."/>
            <person name="Ghai R."/>
            <person name="Kavagutti S V."/>
        </authorList>
    </citation>
    <scope>NUCLEOTIDE SEQUENCE</scope>
</reference>
<gene>
    <name evidence="1" type="ORF">UFOVP401_23</name>
</gene>
<protein>
    <submittedName>
        <fullName evidence="1">Uncharacterized protein</fullName>
    </submittedName>
</protein>
<organism evidence="1">
    <name type="scientific">uncultured Caudovirales phage</name>
    <dbReference type="NCBI Taxonomy" id="2100421"/>
    <lineage>
        <taxon>Viruses</taxon>
        <taxon>Duplodnaviria</taxon>
        <taxon>Heunggongvirae</taxon>
        <taxon>Uroviricota</taxon>
        <taxon>Caudoviricetes</taxon>
        <taxon>Peduoviridae</taxon>
        <taxon>Maltschvirus</taxon>
        <taxon>Maltschvirus maltsch</taxon>
    </lineage>
</organism>
<name>A0A6J5M1V9_9CAUD</name>
<evidence type="ECO:0000313" key="1">
    <source>
        <dbReference type="EMBL" id="CAB4140925.1"/>
    </source>
</evidence>